<sequence>EAQDELGGRMKNKHFGGKTVELDANWIHGAEPVSIYTFAKKHDVKTRYNDFYGSM</sequence>
<feature type="non-terminal residue" evidence="2">
    <location>
        <position position="55"/>
    </location>
</feature>
<evidence type="ECO:0000259" key="1">
    <source>
        <dbReference type="Pfam" id="PF01593"/>
    </source>
</evidence>
<feature type="non-terminal residue" evidence="2">
    <location>
        <position position="1"/>
    </location>
</feature>
<organism evidence="2 3">
    <name type="scientific">Armillaria luteobubalina</name>
    <dbReference type="NCBI Taxonomy" id="153913"/>
    <lineage>
        <taxon>Eukaryota</taxon>
        <taxon>Fungi</taxon>
        <taxon>Dikarya</taxon>
        <taxon>Basidiomycota</taxon>
        <taxon>Agaricomycotina</taxon>
        <taxon>Agaricomycetes</taxon>
        <taxon>Agaricomycetidae</taxon>
        <taxon>Agaricales</taxon>
        <taxon>Marasmiineae</taxon>
        <taxon>Physalacriaceae</taxon>
        <taxon>Armillaria</taxon>
    </lineage>
</organism>
<comment type="caution">
    <text evidence="2">The sequence shown here is derived from an EMBL/GenBank/DDBJ whole genome shotgun (WGS) entry which is preliminary data.</text>
</comment>
<dbReference type="InterPro" id="IPR002937">
    <property type="entry name" value="Amino_oxidase"/>
</dbReference>
<reference evidence="2" key="1">
    <citation type="submission" date="2023-06" db="EMBL/GenBank/DDBJ databases">
        <authorList>
            <consortium name="Lawrence Berkeley National Laboratory"/>
            <person name="Ahrendt S."/>
            <person name="Sahu N."/>
            <person name="Indic B."/>
            <person name="Wong-Bajracharya J."/>
            <person name="Merenyi Z."/>
            <person name="Ke H.-M."/>
            <person name="Monk M."/>
            <person name="Kocsube S."/>
            <person name="Drula E."/>
            <person name="Lipzen A."/>
            <person name="Balint B."/>
            <person name="Henrissat B."/>
            <person name="Andreopoulos B."/>
            <person name="Martin F.M."/>
            <person name="Harder C.B."/>
            <person name="Rigling D."/>
            <person name="Ford K.L."/>
            <person name="Foster G.D."/>
            <person name="Pangilinan J."/>
            <person name="Papanicolaou A."/>
            <person name="Barry K."/>
            <person name="LaButti K."/>
            <person name="Viragh M."/>
            <person name="Koriabine M."/>
            <person name="Yan M."/>
            <person name="Riley R."/>
            <person name="Champramary S."/>
            <person name="Plett K.L."/>
            <person name="Tsai I.J."/>
            <person name="Slot J."/>
            <person name="Sipos G."/>
            <person name="Plett J."/>
            <person name="Nagy L.G."/>
            <person name="Grigoriev I.V."/>
        </authorList>
    </citation>
    <scope>NUCLEOTIDE SEQUENCE</scope>
    <source>
        <strain evidence="2">HWK02</strain>
    </source>
</reference>
<keyword evidence="3" id="KW-1185">Reference proteome</keyword>
<protein>
    <recommendedName>
        <fullName evidence="1">Amine oxidase domain-containing protein</fullName>
    </recommendedName>
</protein>
<dbReference type="Proteomes" id="UP001175228">
    <property type="component" value="Unassembled WGS sequence"/>
</dbReference>
<dbReference type="SUPFAM" id="SSF51905">
    <property type="entry name" value="FAD/NAD(P)-binding domain"/>
    <property type="match status" value="1"/>
</dbReference>
<dbReference type="Gene3D" id="3.50.50.60">
    <property type="entry name" value="FAD/NAD(P)-binding domain"/>
    <property type="match status" value="1"/>
</dbReference>
<evidence type="ECO:0000313" key="3">
    <source>
        <dbReference type="Proteomes" id="UP001175228"/>
    </source>
</evidence>
<name>A0AA39QMA0_9AGAR</name>
<dbReference type="GO" id="GO:0016491">
    <property type="term" value="F:oxidoreductase activity"/>
    <property type="evidence" value="ECO:0007669"/>
    <property type="project" value="InterPro"/>
</dbReference>
<dbReference type="Pfam" id="PF01593">
    <property type="entry name" value="Amino_oxidase"/>
    <property type="match status" value="1"/>
</dbReference>
<dbReference type="AlphaFoldDB" id="A0AA39QMA0"/>
<gene>
    <name evidence="2" type="ORF">EDD18DRAFT_1012611</name>
</gene>
<dbReference type="EMBL" id="JAUEPU010000002">
    <property type="protein sequence ID" value="KAK0505555.1"/>
    <property type="molecule type" value="Genomic_DNA"/>
</dbReference>
<dbReference type="InterPro" id="IPR036188">
    <property type="entry name" value="FAD/NAD-bd_sf"/>
</dbReference>
<evidence type="ECO:0000313" key="2">
    <source>
        <dbReference type="EMBL" id="KAK0505555.1"/>
    </source>
</evidence>
<feature type="domain" description="Amine oxidase" evidence="1">
    <location>
        <begin position="1"/>
        <end position="47"/>
    </location>
</feature>
<accession>A0AA39QMA0</accession>
<proteinExistence type="predicted"/>